<dbReference type="Proteomes" id="UP000814140">
    <property type="component" value="Unassembled WGS sequence"/>
</dbReference>
<proteinExistence type="predicted"/>
<dbReference type="EMBL" id="MU277232">
    <property type="protein sequence ID" value="KAI0058745.1"/>
    <property type="molecule type" value="Genomic_DNA"/>
</dbReference>
<accession>A0ACB8SQN4</accession>
<name>A0ACB8SQN4_9AGAM</name>
<reference evidence="1" key="1">
    <citation type="submission" date="2021-03" db="EMBL/GenBank/DDBJ databases">
        <authorList>
            <consortium name="DOE Joint Genome Institute"/>
            <person name="Ahrendt S."/>
            <person name="Looney B.P."/>
            <person name="Miyauchi S."/>
            <person name="Morin E."/>
            <person name="Drula E."/>
            <person name="Courty P.E."/>
            <person name="Chicoki N."/>
            <person name="Fauchery L."/>
            <person name="Kohler A."/>
            <person name="Kuo A."/>
            <person name="Labutti K."/>
            <person name="Pangilinan J."/>
            <person name="Lipzen A."/>
            <person name="Riley R."/>
            <person name="Andreopoulos W."/>
            <person name="He G."/>
            <person name="Johnson J."/>
            <person name="Barry K.W."/>
            <person name="Grigoriev I.V."/>
            <person name="Nagy L."/>
            <person name="Hibbett D."/>
            <person name="Henrissat B."/>
            <person name="Matheny P.B."/>
            <person name="Labbe J."/>
            <person name="Martin F."/>
        </authorList>
    </citation>
    <scope>NUCLEOTIDE SEQUENCE</scope>
    <source>
        <strain evidence="1">HHB10654</strain>
    </source>
</reference>
<keyword evidence="2" id="KW-1185">Reference proteome</keyword>
<organism evidence="1 2">
    <name type="scientific">Artomyces pyxidatus</name>
    <dbReference type="NCBI Taxonomy" id="48021"/>
    <lineage>
        <taxon>Eukaryota</taxon>
        <taxon>Fungi</taxon>
        <taxon>Dikarya</taxon>
        <taxon>Basidiomycota</taxon>
        <taxon>Agaricomycotina</taxon>
        <taxon>Agaricomycetes</taxon>
        <taxon>Russulales</taxon>
        <taxon>Auriscalpiaceae</taxon>
        <taxon>Artomyces</taxon>
    </lineage>
</organism>
<evidence type="ECO:0000313" key="1">
    <source>
        <dbReference type="EMBL" id="KAI0058745.1"/>
    </source>
</evidence>
<sequence length="293" mass="31673">MASLYHPPSPRPLLHLPSSPVQHRAQIQGSTRPRSFRPPLLPSPDNDMAQATLFDPLDFECSDPSTSPILWSTWPTSPSPSPTGFSLANSPRPSLEREICSNFACCGLAIADLHELIKHFEESHVFVPLDDALPDDALPMLPVVLSYPQPCALSPVLSPRRTPSPVFSAATSPTETASPGLPESSYVSSYVRSPSPSPSAPLALPPSSFIIPPSTGPIRTRYSKEERSGGRSYKASPRRSDPVRMSSGTTRKREKMFPCPKPGCTKSYLNPNGLKYHLEKGTCTVASAVESDA</sequence>
<comment type="caution">
    <text evidence="1">The sequence shown here is derived from an EMBL/GenBank/DDBJ whole genome shotgun (WGS) entry which is preliminary data.</text>
</comment>
<gene>
    <name evidence="1" type="ORF">BV25DRAFT_1194924</name>
</gene>
<protein>
    <submittedName>
        <fullName evidence="1">Uncharacterized protein</fullName>
    </submittedName>
</protein>
<evidence type="ECO:0000313" key="2">
    <source>
        <dbReference type="Proteomes" id="UP000814140"/>
    </source>
</evidence>
<reference evidence="1" key="2">
    <citation type="journal article" date="2022" name="New Phytol.">
        <title>Evolutionary transition to the ectomycorrhizal habit in the genomes of a hyperdiverse lineage of mushroom-forming fungi.</title>
        <authorList>
            <person name="Looney B."/>
            <person name="Miyauchi S."/>
            <person name="Morin E."/>
            <person name="Drula E."/>
            <person name="Courty P.E."/>
            <person name="Kohler A."/>
            <person name="Kuo A."/>
            <person name="LaButti K."/>
            <person name="Pangilinan J."/>
            <person name="Lipzen A."/>
            <person name="Riley R."/>
            <person name="Andreopoulos W."/>
            <person name="He G."/>
            <person name="Johnson J."/>
            <person name="Nolan M."/>
            <person name="Tritt A."/>
            <person name="Barry K.W."/>
            <person name="Grigoriev I.V."/>
            <person name="Nagy L.G."/>
            <person name="Hibbett D."/>
            <person name="Henrissat B."/>
            <person name="Matheny P.B."/>
            <person name="Labbe J."/>
            <person name="Martin F.M."/>
        </authorList>
    </citation>
    <scope>NUCLEOTIDE SEQUENCE</scope>
    <source>
        <strain evidence="1">HHB10654</strain>
    </source>
</reference>